<gene>
    <name evidence="1" type="ORF">BLCOC_29610</name>
</gene>
<keyword evidence="2" id="KW-1185">Reference proteome</keyword>
<protein>
    <submittedName>
        <fullName evidence="1">Uncharacterized protein</fullName>
    </submittedName>
</protein>
<evidence type="ECO:0000313" key="1">
    <source>
        <dbReference type="EMBL" id="WPX74604.1"/>
    </source>
</evidence>
<dbReference type="EMBL" id="CP136422">
    <property type="protein sequence ID" value="WPX74604.1"/>
    <property type="molecule type" value="Genomic_DNA"/>
</dbReference>
<evidence type="ECO:0000313" key="2">
    <source>
        <dbReference type="Proteomes" id="UP001325248"/>
    </source>
</evidence>
<sequence length="38" mass="4490">MITGYYCTNIFFDEELRSNFSDFLDLGYLFCRENGVVP</sequence>
<proteinExistence type="predicted"/>
<reference evidence="1" key="1">
    <citation type="submission" date="2023-10" db="EMBL/GenBank/DDBJ databases">
        <title>Genome sequence of Blautia coccoides DSM 935.</title>
        <authorList>
            <person name="Boeer T."/>
            <person name="Bengelsdorf F.R."/>
            <person name="Daniel R."/>
            <person name="Poehlein A."/>
        </authorList>
    </citation>
    <scope>NUCLEOTIDE SEQUENCE [LARGE SCALE GENOMIC DNA]</scope>
    <source>
        <strain evidence="1">DSM 935</strain>
    </source>
</reference>
<dbReference type="Proteomes" id="UP001325248">
    <property type="component" value="Chromosome"/>
</dbReference>
<organism evidence="1 2">
    <name type="scientific">Blautia producta</name>
    <dbReference type="NCBI Taxonomy" id="33035"/>
    <lineage>
        <taxon>Bacteria</taxon>
        <taxon>Bacillati</taxon>
        <taxon>Bacillota</taxon>
        <taxon>Clostridia</taxon>
        <taxon>Lachnospirales</taxon>
        <taxon>Lachnospiraceae</taxon>
        <taxon>Blautia</taxon>
    </lineage>
</organism>
<accession>A0ABZ0UBI6</accession>
<name>A0ABZ0UBI6_9FIRM</name>